<reference evidence="3" key="2">
    <citation type="submission" date="2020-10" db="UniProtKB">
        <authorList>
            <consortium name="WormBaseParasite"/>
        </authorList>
    </citation>
    <scope>IDENTIFICATION</scope>
</reference>
<keyword evidence="1" id="KW-1133">Transmembrane helix</keyword>
<reference evidence="2" key="1">
    <citation type="journal article" date="2013" name="Genetics">
        <title>The draft genome and transcriptome of Panagrellus redivivus are shaped by the harsh demands of a free-living lifestyle.</title>
        <authorList>
            <person name="Srinivasan J."/>
            <person name="Dillman A.R."/>
            <person name="Macchietto M.G."/>
            <person name="Heikkinen L."/>
            <person name="Lakso M."/>
            <person name="Fracchia K.M."/>
            <person name="Antoshechkin I."/>
            <person name="Mortazavi A."/>
            <person name="Wong G."/>
            <person name="Sternberg P.W."/>
        </authorList>
    </citation>
    <scope>NUCLEOTIDE SEQUENCE [LARGE SCALE GENOMIC DNA]</scope>
    <source>
        <strain evidence="2">MT8872</strain>
    </source>
</reference>
<name>A0A7E4ZVP0_PANRE</name>
<protein>
    <submittedName>
        <fullName evidence="3">Uncharacterized protein</fullName>
    </submittedName>
</protein>
<evidence type="ECO:0000313" key="2">
    <source>
        <dbReference type="Proteomes" id="UP000492821"/>
    </source>
</evidence>
<feature type="transmembrane region" description="Helical" evidence="1">
    <location>
        <begin position="72"/>
        <end position="97"/>
    </location>
</feature>
<keyword evidence="1" id="KW-0812">Transmembrane</keyword>
<dbReference type="AlphaFoldDB" id="A0A7E4ZVP0"/>
<evidence type="ECO:0000256" key="1">
    <source>
        <dbReference type="SAM" id="Phobius"/>
    </source>
</evidence>
<dbReference type="Proteomes" id="UP000492821">
    <property type="component" value="Unassembled WGS sequence"/>
</dbReference>
<evidence type="ECO:0000313" key="3">
    <source>
        <dbReference type="WBParaSite" id="Pan_g20057.t1"/>
    </source>
</evidence>
<dbReference type="WBParaSite" id="Pan_g20057.t1">
    <property type="protein sequence ID" value="Pan_g20057.t1"/>
    <property type="gene ID" value="Pan_g20057"/>
</dbReference>
<accession>A0A7E4ZVP0</accession>
<keyword evidence="1" id="KW-0472">Membrane</keyword>
<organism evidence="2 3">
    <name type="scientific">Panagrellus redivivus</name>
    <name type="common">Microworm</name>
    <dbReference type="NCBI Taxonomy" id="6233"/>
    <lineage>
        <taxon>Eukaryota</taxon>
        <taxon>Metazoa</taxon>
        <taxon>Ecdysozoa</taxon>
        <taxon>Nematoda</taxon>
        <taxon>Chromadorea</taxon>
        <taxon>Rhabditida</taxon>
        <taxon>Tylenchina</taxon>
        <taxon>Panagrolaimomorpha</taxon>
        <taxon>Panagrolaimoidea</taxon>
        <taxon>Panagrolaimidae</taxon>
        <taxon>Panagrellus</taxon>
    </lineage>
</organism>
<keyword evidence="2" id="KW-1185">Reference proteome</keyword>
<sequence length="110" mass="12147">MWTRISRRSEVDSKVRFTFEKKSRFAKPPDISDGLFHYRVITLPTGCTIKILGATDPKSTTPIADSMKTAKLVIYILAGAAGAILLISLGLVIYCLCWKRRRATSNTAGV</sequence>
<proteinExistence type="predicted"/>